<dbReference type="Proteomes" id="UP001610335">
    <property type="component" value="Unassembled WGS sequence"/>
</dbReference>
<keyword evidence="2" id="KW-1185">Reference proteome</keyword>
<proteinExistence type="predicted"/>
<accession>A0ABR4HS51</accession>
<evidence type="ECO:0000313" key="1">
    <source>
        <dbReference type="EMBL" id="KAL2818205.1"/>
    </source>
</evidence>
<gene>
    <name evidence="1" type="ORF">BDW59DRAFT_165650</name>
</gene>
<reference evidence="1 2" key="1">
    <citation type="submission" date="2024-07" db="EMBL/GenBank/DDBJ databases">
        <title>Section-level genome sequencing and comparative genomics of Aspergillus sections Usti and Cavernicolus.</title>
        <authorList>
            <consortium name="Lawrence Berkeley National Laboratory"/>
            <person name="Nybo J.L."/>
            <person name="Vesth T.C."/>
            <person name="Theobald S."/>
            <person name="Frisvad J.C."/>
            <person name="Larsen T.O."/>
            <person name="Kjaerboelling I."/>
            <person name="Rothschild-Mancinelli K."/>
            <person name="Lyhne E.K."/>
            <person name="Kogle M.E."/>
            <person name="Barry K."/>
            <person name="Clum A."/>
            <person name="Na H."/>
            <person name="Ledsgaard L."/>
            <person name="Lin J."/>
            <person name="Lipzen A."/>
            <person name="Kuo A."/>
            <person name="Riley R."/>
            <person name="Mondo S."/>
            <person name="LaButti K."/>
            <person name="Haridas S."/>
            <person name="Pangalinan J."/>
            <person name="Salamov A.A."/>
            <person name="Simmons B.A."/>
            <person name="Magnuson J.K."/>
            <person name="Chen J."/>
            <person name="Drula E."/>
            <person name="Henrissat B."/>
            <person name="Wiebenga A."/>
            <person name="Lubbers R.J."/>
            <person name="Gomes A.C."/>
            <person name="Makela M.R."/>
            <person name="Stajich J."/>
            <person name="Grigoriev I.V."/>
            <person name="Mortensen U.H."/>
            <person name="De vries R.P."/>
            <person name="Baker S.E."/>
            <person name="Andersen M.R."/>
        </authorList>
    </citation>
    <scope>NUCLEOTIDE SEQUENCE [LARGE SCALE GENOMIC DNA]</scope>
    <source>
        <strain evidence="1 2">CBS 600.67</strain>
    </source>
</reference>
<name>A0ABR4HS51_9EURO</name>
<sequence>MCITQSLGGFLVFFTIDRPGCRPLIAPLQFRAVHFFFEINGRSLEVDELFLQSEVGFGEVGTDVAGDAFGGGYRGC</sequence>
<organism evidence="1 2">
    <name type="scientific">Aspergillus cavernicola</name>
    <dbReference type="NCBI Taxonomy" id="176166"/>
    <lineage>
        <taxon>Eukaryota</taxon>
        <taxon>Fungi</taxon>
        <taxon>Dikarya</taxon>
        <taxon>Ascomycota</taxon>
        <taxon>Pezizomycotina</taxon>
        <taxon>Eurotiomycetes</taxon>
        <taxon>Eurotiomycetidae</taxon>
        <taxon>Eurotiales</taxon>
        <taxon>Aspergillaceae</taxon>
        <taxon>Aspergillus</taxon>
        <taxon>Aspergillus subgen. Nidulantes</taxon>
    </lineage>
</organism>
<comment type="caution">
    <text evidence="1">The sequence shown here is derived from an EMBL/GenBank/DDBJ whole genome shotgun (WGS) entry which is preliminary data.</text>
</comment>
<protein>
    <submittedName>
        <fullName evidence="1">Uncharacterized protein</fullName>
    </submittedName>
</protein>
<dbReference type="EMBL" id="JBFXLS010000086">
    <property type="protein sequence ID" value="KAL2818205.1"/>
    <property type="molecule type" value="Genomic_DNA"/>
</dbReference>
<evidence type="ECO:0000313" key="2">
    <source>
        <dbReference type="Proteomes" id="UP001610335"/>
    </source>
</evidence>